<reference evidence="2 3" key="1">
    <citation type="submission" date="2017-03" db="EMBL/GenBank/DDBJ databases">
        <title>Foreign affairs: Plasmid Transfer between Roseobacters and Rhizobia.</title>
        <authorList>
            <person name="Bartling P."/>
            <person name="Bunk B."/>
            <person name="Overmann J."/>
            <person name="Brinkmann H."/>
            <person name="Petersen J."/>
        </authorList>
    </citation>
    <scope>NUCLEOTIDE SEQUENCE [LARGE SCALE GENOMIC DNA]</scope>
    <source>
        <strain evidence="2 3">MACL11</strain>
        <plasmid evidence="3">Plasmid pmm259</plasmid>
    </source>
</reference>
<dbReference type="eggNOG" id="ENOG5033CSH">
    <property type="taxonomic scope" value="Bacteria"/>
</dbReference>
<dbReference type="Proteomes" id="UP000191135">
    <property type="component" value="Plasmid pMM259"/>
</dbReference>
<evidence type="ECO:0000313" key="3">
    <source>
        <dbReference type="Proteomes" id="UP000191135"/>
    </source>
</evidence>
<dbReference type="OrthoDB" id="7851747at2"/>
<organism evidence="2 3">
    <name type="scientific">Martelella mediterranea DSM 17316</name>
    <dbReference type="NCBI Taxonomy" id="1122214"/>
    <lineage>
        <taxon>Bacteria</taxon>
        <taxon>Pseudomonadati</taxon>
        <taxon>Pseudomonadota</taxon>
        <taxon>Alphaproteobacteria</taxon>
        <taxon>Hyphomicrobiales</taxon>
        <taxon>Aurantimonadaceae</taxon>
        <taxon>Martelella</taxon>
    </lineage>
</organism>
<dbReference type="InterPro" id="IPR047756">
    <property type="entry name" value="IcmT-like"/>
</dbReference>
<dbReference type="EMBL" id="CP020332">
    <property type="protein sequence ID" value="AQZ54253.1"/>
    <property type="molecule type" value="Genomic_DNA"/>
</dbReference>
<keyword evidence="1" id="KW-0472">Membrane</keyword>
<gene>
    <name evidence="2" type="ORF">Mame_04961</name>
</gene>
<accession>A0A1U9Z967</accession>
<keyword evidence="1" id="KW-1133">Transmembrane helix</keyword>
<keyword evidence="2" id="KW-0614">Plasmid</keyword>
<proteinExistence type="predicted"/>
<dbReference type="NCBIfam" id="NF038220">
    <property type="entry name" value="IcmT_TraK"/>
    <property type="match status" value="1"/>
</dbReference>
<keyword evidence="1" id="KW-0812">Transmembrane</keyword>
<geneLocation type="plasmid" evidence="3">
    <name>pmm259</name>
</geneLocation>
<name>A0A1U9Z967_9HYPH</name>
<evidence type="ECO:0000256" key="1">
    <source>
        <dbReference type="SAM" id="Phobius"/>
    </source>
</evidence>
<protein>
    <submittedName>
        <fullName evidence="2">Uncharacterized protein</fullName>
    </submittedName>
</protein>
<dbReference type="AlphaFoldDB" id="A0A1U9Z967"/>
<sequence length="106" mass="12474">MAESSFNIYGTPVYWRETVRTPRLLIFDARLIFFFLLLTLHLRLWTFIALVLACCGFWLIERYGYAFPNALRAIRSLVAGRQRPALPGYRYRSMIDYGFETREVPG</sequence>
<evidence type="ECO:0000313" key="2">
    <source>
        <dbReference type="EMBL" id="AQZ54253.1"/>
    </source>
</evidence>
<keyword evidence="3" id="KW-1185">Reference proteome</keyword>
<dbReference type="KEGG" id="mmed:Mame_04961"/>
<dbReference type="RefSeq" id="WP_018067321.1">
    <property type="nucleotide sequence ID" value="NZ_AQWH01000038.1"/>
</dbReference>
<feature type="transmembrane region" description="Helical" evidence="1">
    <location>
        <begin position="31"/>
        <end position="60"/>
    </location>
</feature>